<dbReference type="RefSeq" id="WP_245790205.1">
    <property type="nucleotide sequence ID" value="NZ_FRDF01000017.1"/>
</dbReference>
<feature type="transmembrane region" description="Helical" evidence="1">
    <location>
        <begin position="181"/>
        <end position="200"/>
    </location>
</feature>
<organism evidence="2 3">
    <name type="scientific">Erythrobacter sanguineus</name>
    <dbReference type="NCBI Taxonomy" id="198312"/>
    <lineage>
        <taxon>Bacteria</taxon>
        <taxon>Pseudomonadati</taxon>
        <taxon>Pseudomonadota</taxon>
        <taxon>Alphaproteobacteria</taxon>
        <taxon>Sphingomonadales</taxon>
        <taxon>Erythrobacteraceae</taxon>
        <taxon>Erythrobacter/Porphyrobacter group</taxon>
        <taxon>Erythrobacter</taxon>
    </lineage>
</organism>
<evidence type="ECO:0000313" key="2">
    <source>
        <dbReference type="EMBL" id="SHN64206.1"/>
    </source>
</evidence>
<feature type="transmembrane region" description="Helical" evidence="1">
    <location>
        <begin position="16"/>
        <end position="37"/>
    </location>
</feature>
<feature type="transmembrane region" description="Helical" evidence="1">
    <location>
        <begin position="116"/>
        <end position="137"/>
    </location>
</feature>
<name>A0A1M7T0E6_9SPHN</name>
<keyword evidence="1" id="KW-1133">Transmembrane helix</keyword>
<feature type="transmembrane region" description="Helical" evidence="1">
    <location>
        <begin position="82"/>
        <end position="104"/>
    </location>
</feature>
<proteinExistence type="predicted"/>
<keyword evidence="3" id="KW-1185">Reference proteome</keyword>
<dbReference type="STRING" id="198312.SAMN02745193_02700"/>
<keyword evidence="1" id="KW-0812">Transmembrane</keyword>
<accession>A0A1M7T0E6</accession>
<evidence type="ECO:0000313" key="3">
    <source>
        <dbReference type="Proteomes" id="UP000184391"/>
    </source>
</evidence>
<feature type="transmembrane region" description="Helical" evidence="1">
    <location>
        <begin position="149"/>
        <end position="169"/>
    </location>
</feature>
<gene>
    <name evidence="2" type="ORF">SAMN02745193_02700</name>
</gene>
<protein>
    <recommendedName>
        <fullName evidence="4">Transmembrane protein</fullName>
    </recommendedName>
</protein>
<feature type="transmembrane region" description="Helical" evidence="1">
    <location>
        <begin position="43"/>
        <end position="61"/>
    </location>
</feature>
<reference evidence="3" key="1">
    <citation type="submission" date="2016-12" db="EMBL/GenBank/DDBJ databases">
        <authorList>
            <person name="Varghese N."/>
            <person name="Submissions S."/>
        </authorList>
    </citation>
    <scope>NUCLEOTIDE SEQUENCE [LARGE SCALE GENOMIC DNA]</scope>
    <source>
        <strain evidence="3">DSM 11032</strain>
    </source>
</reference>
<keyword evidence="1" id="KW-0472">Membrane</keyword>
<evidence type="ECO:0008006" key="4">
    <source>
        <dbReference type="Google" id="ProtNLM"/>
    </source>
</evidence>
<dbReference type="AlphaFoldDB" id="A0A1M7T0E6"/>
<evidence type="ECO:0000256" key="1">
    <source>
        <dbReference type="SAM" id="Phobius"/>
    </source>
</evidence>
<dbReference type="EMBL" id="FRDF01000017">
    <property type="protein sequence ID" value="SHN64206.1"/>
    <property type="molecule type" value="Genomic_DNA"/>
</dbReference>
<sequence>MTGGTASAGVLGRGPLFWGGLMLASYLVVAALGTTGAVEGAPLYILVILPFALVLPMITAANRRSDARSGGCGAKGEAQRRYMKRVAVFTFLYLVVLGIMTFAVKQGDVHPVLRTFLALLPGLAVVGIFWSVGRLIVEEQDEFLRMLVIRQSLIATGFAMCAASVWGFLESADVVQHLDAYYWAVAWFFGLGIGAVANRLRYGTWGAI</sequence>
<dbReference type="Proteomes" id="UP000184391">
    <property type="component" value="Unassembled WGS sequence"/>
</dbReference>